<protein>
    <submittedName>
        <fullName evidence="1">Sugar-binding transcriptional regulator LacI family</fullName>
    </submittedName>
</protein>
<accession>A0A150MK56</accession>
<dbReference type="Proteomes" id="UP000773850">
    <property type="component" value="Unassembled WGS sequence"/>
</dbReference>
<dbReference type="AlphaFoldDB" id="A0A150MK56"/>
<dbReference type="PATRIC" id="fig|1422.18.peg.467"/>
<organism evidence="2 3">
    <name type="scientific">Geobacillus stearothermophilus</name>
    <name type="common">Bacillus stearothermophilus</name>
    <dbReference type="NCBI Taxonomy" id="1422"/>
    <lineage>
        <taxon>Bacteria</taxon>
        <taxon>Bacillati</taxon>
        <taxon>Bacillota</taxon>
        <taxon>Bacilli</taxon>
        <taxon>Bacillales</taxon>
        <taxon>Anoxybacillaceae</taxon>
        <taxon>Geobacillus</taxon>
    </lineage>
</organism>
<keyword evidence="4" id="KW-1185">Reference proteome</keyword>
<dbReference type="EMBL" id="LQYV01000094">
    <property type="protein sequence ID" value="KYD24729.1"/>
    <property type="molecule type" value="Genomic_DNA"/>
</dbReference>
<gene>
    <name evidence="2" type="ORF">B4109_0495</name>
    <name evidence="1" type="ORF">GS8_1838</name>
</gene>
<dbReference type="Proteomes" id="UP000075424">
    <property type="component" value="Unassembled WGS sequence"/>
</dbReference>
<reference evidence="2 3" key="1">
    <citation type="submission" date="2016-01" db="EMBL/GenBank/DDBJ databases">
        <title>Draft Genome Sequences of Seven Thermophilic Sporeformers Isolated from Foods.</title>
        <authorList>
            <person name="Berendsen E.M."/>
            <person name="Wells-Bennik M.H."/>
            <person name="Krawcyk A.O."/>
            <person name="De Jong A."/>
            <person name="Holsappel S."/>
            <person name="Eijlander R.T."/>
            <person name="Kuipers O.P."/>
        </authorList>
    </citation>
    <scope>NUCLEOTIDE SEQUENCE [LARGE SCALE GENOMIC DNA]</scope>
    <source>
        <strain evidence="2 3">B4109</strain>
    </source>
</reference>
<reference evidence="1 4" key="2">
    <citation type="submission" date="2016-03" db="EMBL/GenBank/DDBJ databases">
        <title>Spore heat resistance.</title>
        <authorList>
            <person name="Boekhorst J."/>
            <person name="Berendsen E.M."/>
            <person name="Wells-Bennik M.H."/>
            <person name="Kuipers O.P."/>
        </authorList>
    </citation>
    <scope>NUCLEOTIDE SEQUENCE [LARGE SCALE GENOMIC DNA]</scope>
    <source>
        <strain evidence="1 4">GS8</strain>
    </source>
</reference>
<evidence type="ECO:0000313" key="1">
    <source>
        <dbReference type="EMBL" id="KAF6511166.1"/>
    </source>
</evidence>
<name>A0A150MK56_GEOSE</name>
<sequence>MALPHFTLGERAFHLLYHWLETGNVPRKQEELPTRLIVRATG</sequence>
<proteinExistence type="predicted"/>
<evidence type="ECO:0000313" key="2">
    <source>
        <dbReference type="EMBL" id="KYD24729.1"/>
    </source>
</evidence>
<comment type="caution">
    <text evidence="2">The sequence shown here is derived from an EMBL/GenBank/DDBJ whole genome shotgun (WGS) entry which is preliminary data.</text>
</comment>
<dbReference type="EMBL" id="LUCS01000027">
    <property type="protein sequence ID" value="KAF6511166.1"/>
    <property type="molecule type" value="Genomic_DNA"/>
</dbReference>
<evidence type="ECO:0000313" key="3">
    <source>
        <dbReference type="Proteomes" id="UP000075424"/>
    </source>
</evidence>
<evidence type="ECO:0000313" key="4">
    <source>
        <dbReference type="Proteomes" id="UP000773850"/>
    </source>
</evidence>